<keyword evidence="1" id="KW-0863">Zinc-finger</keyword>
<dbReference type="InterPro" id="IPR036236">
    <property type="entry name" value="Znf_C2H2_sf"/>
</dbReference>
<evidence type="ECO:0000313" key="4">
    <source>
        <dbReference type="Proteomes" id="UP001054945"/>
    </source>
</evidence>
<organism evidence="3 4">
    <name type="scientific">Caerostris extrusa</name>
    <name type="common">Bark spider</name>
    <name type="synonym">Caerostris bankana</name>
    <dbReference type="NCBI Taxonomy" id="172846"/>
    <lineage>
        <taxon>Eukaryota</taxon>
        <taxon>Metazoa</taxon>
        <taxon>Ecdysozoa</taxon>
        <taxon>Arthropoda</taxon>
        <taxon>Chelicerata</taxon>
        <taxon>Arachnida</taxon>
        <taxon>Araneae</taxon>
        <taxon>Araneomorphae</taxon>
        <taxon>Entelegynae</taxon>
        <taxon>Araneoidea</taxon>
        <taxon>Araneidae</taxon>
        <taxon>Caerostris</taxon>
    </lineage>
</organism>
<dbReference type="Gene3D" id="3.30.160.60">
    <property type="entry name" value="Classic Zinc Finger"/>
    <property type="match status" value="1"/>
</dbReference>
<evidence type="ECO:0000259" key="2">
    <source>
        <dbReference type="PROSITE" id="PS50157"/>
    </source>
</evidence>
<dbReference type="InterPro" id="IPR008598">
    <property type="entry name" value="Di19_Zn-bd"/>
</dbReference>
<gene>
    <name evidence="3" type="ORF">CEXT_471651</name>
</gene>
<keyword evidence="1" id="KW-0862">Zinc</keyword>
<proteinExistence type="predicted"/>
<dbReference type="GO" id="GO:0008270">
    <property type="term" value="F:zinc ion binding"/>
    <property type="evidence" value="ECO:0007669"/>
    <property type="project" value="UniProtKB-KW"/>
</dbReference>
<evidence type="ECO:0000313" key="3">
    <source>
        <dbReference type="EMBL" id="GIX82196.1"/>
    </source>
</evidence>
<sequence length="111" mass="12618">MTAIIACIENNSQSYINWSSRAILKNRYVGRLKSSPIVSCNEIQSTFHNSRITTTKNKHISECFVCSKTFFNNSNLKRHMEIHCSQRKSYVCPVCEKKGSIGKLISTSLLI</sequence>
<dbReference type="Proteomes" id="UP001054945">
    <property type="component" value="Unassembled WGS sequence"/>
</dbReference>
<reference evidence="3 4" key="1">
    <citation type="submission" date="2021-06" db="EMBL/GenBank/DDBJ databases">
        <title>Caerostris extrusa draft genome.</title>
        <authorList>
            <person name="Kono N."/>
            <person name="Arakawa K."/>
        </authorList>
    </citation>
    <scope>NUCLEOTIDE SEQUENCE [LARGE SCALE GENOMIC DNA]</scope>
</reference>
<comment type="caution">
    <text evidence="3">The sequence shown here is derived from an EMBL/GenBank/DDBJ whole genome shotgun (WGS) entry which is preliminary data.</text>
</comment>
<dbReference type="InterPro" id="IPR013087">
    <property type="entry name" value="Znf_C2H2_type"/>
</dbReference>
<dbReference type="PROSITE" id="PS00028">
    <property type="entry name" value="ZINC_FINGER_C2H2_1"/>
    <property type="match status" value="1"/>
</dbReference>
<name>A0AAV4NET1_CAEEX</name>
<dbReference type="PROSITE" id="PS50157">
    <property type="entry name" value="ZINC_FINGER_C2H2_2"/>
    <property type="match status" value="1"/>
</dbReference>
<dbReference type="Pfam" id="PF05605">
    <property type="entry name" value="zf-Di19"/>
    <property type="match status" value="1"/>
</dbReference>
<dbReference type="EMBL" id="BPLR01020757">
    <property type="protein sequence ID" value="GIX82196.1"/>
    <property type="molecule type" value="Genomic_DNA"/>
</dbReference>
<keyword evidence="1" id="KW-0479">Metal-binding</keyword>
<protein>
    <recommendedName>
        <fullName evidence="2">C2H2-type domain-containing protein</fullName>
    </recommendedName>
</protein>
<dbReference type="AlphaFoldDB" id="A0AAV4NET1"/>
<dbReference type="SUPFAM" id="SSF57667">
    <property type="entry name" value="beta-beta-alpha zinc fingers"/>
    <property type="match status" value="1"/>
</dbReference>
<accession>A0AAV4NET1</accession>
<evidence type="ECO:0000256" key="1">
    <source>
        <dbReference type="PROSITE-ProRule" id="PRU00042"/>
    </source>
</evidence>
<keyword evidence="4" id="KW-1185">Reference proteome</keyword>
<feature type="domain" description="C2H2-type" evidence="2">
    <location>
        <begin position="61"/>
        <end position="88"/>
    </location>
</feature>